<feature type="transmembrane region" description="Helical" evidence="1">
    <location>
        <begin position="7"/>
        <end position="29"/>
    </location>
</feature>
<feature type="transmembrane region" description="Helical" evidence="1">
    <location>
        <begin position="35"/>
        <end position="62"/>
    </location>
</feature>
<organism evidence="2 3">
    <name type="scientific">Lysinimonas soli</name>
    <dbReference type="NCBI Taxonomy" id="1074233"/>
    <lineage>
        <taxon>Bacteria</taxon>
        <taxon>Bacillati</taxon>
        <taxon>Actinomycetota</taxon>
        <taxon>Actinomycetes</taxon>
        <taxon>Micrococcales</taxon>
        <taxon>Microbacteriaceae</taxon>
        <taxon>Lysinimonas</taxon>
    </lineage>
</organism>
<evidence type="ECO:0000313" key="2">
    <source>
        <dbReference type="EMBL" id="MFC5501358.1"/>
    </source>
</evidence>
<keyword evidence="1" id="KW-0812">Transmembrane</keyword>
<proteinExistence type="predicted"/>
<reference evidence="3" key="1">
    <citation type="journal article" date="2019" name="Int. J. Syst. Evol. Microbiol.">
        <title>The Global Catalogue of Microorganisms (GCM) 10K type strain sequencing project: providing services to taxonomists for standard genome sequencing and annotation.</title>
        <authorList>
            <consortium name="The Broad Institute Genomics Platform"/>
            <consortium name="The Broad Institute Genome Sequencing Center for Infectious Disease"/>
            <person name="Wu L."/>
            <person name="Ma J."/>
        </authorList>
    </citation>
    <scope>NUCLEOTIDE SEQUENCE [LARGE SCALE GENOMIC DNA]</scope>
    <source>
        <strain evidence="3">CGMCC 4.6997</strain>
    </source>
</reference>
<comment type="caution">
    <text evidence="2">The sequence shown here is derived from an EMBL/GenBank/DDBJ whole genome shotgun (WGS) entry which is preliminary data.</text>
</comment>
<evidence type="ECO:0000256" key="1">
    <source>
        <dbReference type="SAM" id="Phobius"/>
    </source>
</evidence>
<dbReference type="RefSeq" id="WP_386738954.1">
    <property type="nucleotide sequence ID" value="NZ_JBHSMG010000001.1"/>
</dbReference>
<keyword evidence="1" id="KW-0472">Membrane</keyword>
<gene>
    <name evidence="2" type="ORF">ACFPJ4_03775</name>
</gene>
<accession>A0ABW0NP00</accession>
<sequence length="143" mass="15569">MRVRIAVIVMAGLLALYLLFAVRYGLILIGAGEPLAVAIGVALLILPLVGAWAMVSEILFAVRAERLARRLEAEGGLPSEEVPVSPSGRVDRAAADALFPQYQAAVDADPENWRAWYRLALAYDASGDRRRARWATRTAIRLA</sequence>
<dbReference type="SUPFAM" id="SSF48452">
    <property type="entry name" value="TPR-like"/>
    <property type="match status" value="1"/>
</dbReference>
<dbReference type="Gene3D" id="1.25.40.10">
    <property type="entry name" value="Tetratricopeptide repeat domain"/>
    <property type="match status" value="1"/>
</dbReference>
<keyword evidence="3" id="KW-1185">Reference proteome</keyword>
<keyword evidence="1" id="KW-1133">Transmembrane helix</keyword>
<dbReference type="InterPro" id="IPR011990">
    <property type="entry name" value="TPR-like_helical_dom_sf"/>
</dbReference>
<name>A0ABW0NP00_9MICO</name>
<evidence type="ECO:0000313" key="3">
    <source>
        <dbReference type="Proteomes" id="UP001596039"/>
    </source>
</evidence>
<protein>
    <submittedName>
        <fullName evidence="2">Tetratricopeptide repeat protein</fullName>
    </submittedName>
</protein>
<dbReference type="Proteomes" id="UP001596039">
    <property type="component" value="Unassembled WGS sequence"/>
</dbReference>
<dbReference type="EMBL" id="JBHSMG010000001">
    <property type="protein sequence ID" value="MFC5501358.1"/>
    <property type="molecule type" value="Genomic_DNA"/>
</dbReference>